<comment type="similarity">
    <text evidence="2">Belongs to the CDIP1/LITAF family.</text>
</comment>
<dbReference type="STRING" id="88036.D8SN89"/>
<dbReference type="HOGENOM" id="CLU_131782_0_0_1"/>
<dbReference type="Gramene" id="EFJ13015">
    <property type="protein sequence ID" value="EFJ13015"/>
    <property type="gene ID" value="SELMODRAFT_123260"/>
</dbReference>
<accession>D8SN89</accession>
<reference evidence="8 9" key="1">
    <citation type="journal article" date="2011" name="Science">
        <title>The Selaginella genome identifies genetic changes associated with the evolution of vascular plants.</title>
        <authorList>
            <person name="Banks J.A."/>
            <person name="Nishiyama T."/>
            <person name="Hasebe M."/>
            <person name="Bowman J.L."/>
            <person name="Gribskov M."/>
            <person name="dePamphilis C."/>
            <person name="Albert V.A."/>
            <person name="Aono N."/>
            <person name="Aoyama T."/>
            <person name="Ambrose B.A."/>
            <person name="Ashton N.W."/>
            <person name="Axtell M.J."/>
            <person name="Barker E."/>
            <person name="Barker M.S."/>
            <person name="Bennetzen J.L."/>
            <person name="Bonawitz N.D."/>
            <person name="Chapple C."/>
            <person name="Cheng C."/>
            <person name="Correa L.G."/>
            <person name="Dacre M."/>
            <person name="DeBarry J."/>
            <person name="Dreyer I."/>
            <person name="Elias M."/>
            <person name="Engstrom E.M."/>
            <person name="Estelle M."/>
            <person name="Feng L."/>
            <person name="Finet C."/>
            <person name="Floyd S.K."/>
            <person name="Frommer W.B."/>
            <person name="Fujita T."/>
            <person name="Gramzow L."/>
            <person name="Gutensohn M."/>
            <person name="Harholt J."/>
            <person name="Hattori M."/>
            <person name="Heyl A."/>
            <person name="Hirai T."/>
            <person name="Hiwatashi Y."/>
            <person name="Ishikawa M."/>
            <person name="Iwata M."/>
            <person name="Karol K.G."/>
            <person name="Koehler B."/>
            <person name="Kolukisaoglu U."/>
            <person name="Kubo M."/>
            <person name="Kurata T."/>
            <person name="Lalonde S."/>
            <person name="Li K."/>
            <person name="Li Y."/>
            <person name="Litt A."/>
            <person name="Lyons E."/>
            <person name="Manning G."/>
            <person name="Maruyama T."/>
            <person name="Michael T.P."/>
            <person name="Mikami K."/>
            <person name="Miyazaki S."/>
            <person name="Morinaga S."/>
            <person name="Murata T."/>
            <person name="Mueller-Roeber B."/>
            <person name="Nelson D.R."/>
            <person name="Obara M."/>
            <person name="Oguri Y."/>
            <person name="Olmstead R.G."/>
            <person name="Onodera N."/>
            <person name="Petersen B.L."/>
            <person name="Pils B."/>
            <person name="Prigge M."/>
            <person name="Rensing S.A."/>
            <person name="Riano-Pachon D.M."/>
            <person name="Roberts A.W."/>
            <person name="Sato Y."/>
            <person name="Scheller H.V."/>
            <person name="Schulz B."/>
            <person name="Schulz C."/>
            <person name="Shakirov E.V."/>
            <person name="Shibagaki N."/>
            <person name="Shinohara N."/>
            <person name="Shippen D.E."/>
            <person name="Soerensen I."/>
            <person name="Sotooka R."/>
            <person name="Sugimoto N."/>
            <person name="Sugita M."/>
            <person name="Sumikawa N."/>
            <person name="Tanurdzic M."/>
            <person name="Theissen G."/>
            <person name="Ulvskov P."/>
            <person name="Wakazuki S."/>
            <person name="Weng J.K."/>
            <person name="Willats W.W."/>
            <person name="Wipf D."/>
            <person name="Wolf P.G."/>
            <person name="Yang L."/>
            <person name="Zimmer A.D."/>
            <person name="Zhu Q."/>
            <person name="Mitros T."/>
            <person name="Hellsten U."/>
            <person name="Loque D."/>
            <person name="Otillar R."/>
            <person name="Salamov A."/>
            <person name="Schmutz J."/>
            <person name="Shapiro H."/>
            <person name="Lindquist E."/>
            <person name="Lucas S."/>
            <person name="Rokhsar D."/>
            <person name="Grigoriev I.V."/>
        </authorList>
    </citation>
    <scope>NUCLEOTIDE SEQUENCE [LARGE SCALE GENOMIC DNA]</scope>
</reference>
<comment type="subcellular location">
    <subcellularLocation>
        <location evidence="1">Membrane</location>
        <topology evidence="1">Peripheral membrane protein</topology>
    </subcellularLocation>
</comment>
<keyword evidence="9" id="KW-1185">Reference proteome</keyword>
<sequence>MPPPHYQEQQHFLGSVPPNAIVGHPNGIPLLETVFGDTPAPFVCSHCGTAGVTRIKSKISLATFVACLISCGVCFLCPSCDCLWHKEHFCPSCSTKVAEFTKSDPCAVIDPMQWLQPSYAIPA</sequence>
<gene>
    <name evidence="8" type="ORF">SELMODRAFT_121042</name>
    <name evidence="7" type="ORF">SELMODRAFT_123260</name>
</gene>
<dbReference type="GO" id="GO:0008270">
    <property type="term" value="F:zinc ion binding"/>
    <property type="evidence" value="ECO:0000318"/>
    <property type="project" value="GO_Central"/>
</dbReference>
<dbReference type="FunCoup" id="D8SN89">
    <property type="interactions" value="163"/>
</dbReference>
<dbReference type="PROSITE" id="PS51837">
    <property type="entry name" value="LITAF"/>
    <property type="match status" value="1"/>
</dbReference>
<dbReference type="InterPro" id="IPR037519">
    <property type="entry name" value="LITAF_fam"/>
</dbReference>
<dbReference type="InParanoid" id="D8SN89"/>
<protein>
    <recommendedName>
        <fullName evidence="6">LITAF domain-containing protein</fullName>
    </recommendedName>
</protein>
<dbReference type="Proteomes" id="UP000001514">
    <property type="component" value="Unassembled WGS sequence"/>
</dbReference>
<keyword evidence="4" id="KW-0862">Zinc</keyword>
<evidence type="ECO:0000256" key="1">
    <source>
        <dbReference type="ARBA" id="ARBA00004170"/>
    </source>
</evidence>
<evidence type="ECO:0000256" key="4">
    <source>
        <dbReference type="ARBA" id="ARBA00022833"/>
    </source>
</evidence>
<organism evidence="9">
    <name type="scientific">Selaginella moellendorffii</name>
    <name type="common">Spikemoss</name>
    <dbReference type="NCBI Taxonomy" id="88036"/>
    <lineage>
        <taxon>Eukaryota</taxon>
        <taxon>Viridiplantae</taxon>
        <taxon>Streptophyta</taxon>
        <taxon>Embryophyta</taxon>
        <taxon>Tracheophyta</taxon>
        <taxon>Lycopodiopsida</taxon>
        <taxon>Selaginellales</taxon>
        <taxon>Selaginellaceae</taxon>
        <taxon>Selaginella</taxon>
    </lineage>
</organism>
<evidence type="ECO:0000256" key="5">
    <source>
        <dbReference type="ARBA" id="ARBA00023136"/>
    </source>
</evidence>
<keyword evidence="5" id="KW-0472">Membrane</keyword>
<dbReference type="OrthoDB" id="1882956at2759"/>
<dbReference type="KEGG" id="smo:SELMODRAFT_121042"/>
<dbReference type="EMBL" id="GL377635">
    <property type="protein sequence ID" value="EFJ13015.1"/>
    <property type="molecule type" value="Genomic_DNA"/>
</dbReference>
<proteinExistence type="inferred from homology"/>
<dbReference type="PANTHER" id="PTHR23292:SF6">
    <property type="entry name" value="FI16602P1-RELATED"/>
    <property type="match status" value="1"/>
</dbReference>
<evidence type="ECO:0000313" key="9">
    <source>
        <dbReference type="Proteomes" id="UP000001514"/>
    </source>
</evidence>
<dbReference type="eggNOG" id="ENOG502S0H7">
    <property type="taxonomic scope" value="Eukaryota"/>
</dbReference>
<dbReference type="EMBL" id="GL377629">
    <property type="protein sequence ID" value="EFJ14027.1"/>
    <property type="molecule type" value="Genomic_DNA"/>
</dbReference>
<evidence type="ECO:0000313" key="7">
    <source>
        <dbReference type="EMBL" id="EFJ13015.1"/>
    </source>
</evidence>
<keyword evidence="3" id="KW-0479">Metal-binding</keyword>
<name>D8SN89_SELML</name>
<dbReference type="AlphaFoldDB" id="D8SN89"/>
<evidence type="ECO:0000259" key="6">
    <source>
        <dbReference type="PROSITE" id="PS51837"/>
    </source>
</evidence>
<evidence type="ECO:0000313" key="8">
    <source>
        <dbReference type="EMBL" id="EFJ14027.1"/>
    </source>
</evidence>
<dbReference type="OMA" id="PPHWTEP"/>
<dbReference type="Gramene" id="EFJ14027">
    <property type="protein sequence ID" value="EFJ14027"/>
    <property type="gene ID" value="SELMODRAFT_121042"/>
</dbReference>
<dbReference type="Pfam" id="PF10601">
    <property type="entry name" value="zf-LITAF-like"/>
    <property type="match status" value="1"/>
</dbReference>
<dbReference type="GO" id="GO:0016020">
    <property type="term" value="C:membrane"/>
    <property type="evidence" value="ECO:0007669"/>
    <property type="project" value="UniProtKB-SubCell"/>
</dbReference>
<dbReference type="PANTHER" id="PTHR23292">
    <property type="entry name" value="LIPOPOLYSACCHARIDE-INDUCED TUMOR NECROSIS FACTOR-ALPHA FACTOR"/>
    <property type="match status" value="1"/>
</dbReference>
<dbReference type="SMART" id="SM00714">
    <property type="entry name" value="LITAF"/>
    <property type="match status" value="1"/>
</dbReference>
<feature type="domain" description="LITAF" evidence="6">
    <location>
        <begin position="24"/>
        <end position="102"/>
    </location>
</feature>
<evidence type="ECO:0000256" key="2">
    <source>
        <dbReference type="ARBA" id="ARBA00005975"/>
    </source>
</evidence>
<evidence type="ECO:0000256" key="3">
    <source>
        <dbReference type="ARBA" id="ARBA00022723"/>
    </source>
</evidence>
<dbReference type="KEGG" id="smo:SELMODRAFT_123260"/>
<dbReference type="InterPro" id="IPR006629">
    <property type="entry name" value="LITAF"/>
</dbReference>